<keyword evidence="2" id="KW-1185">Reference proteome</keyword>
<dbReference type="Proteomes" id="UP001595818">
    <property type="component" value="Unassembled WGS sequence"/>
</dbReference>
<protein>
    <submittedName>
        <fullName evidence="1">Uncharacterized protein</fullName>
    </submittedName>
</protein>
<accession>A0ABV9SW16</accession>
<reference evidence="2" key="1">
    <citation type="journal article" date="2019" name="Int. J. Syst. Evol. Microbiol.">
        <title>The Global Catalogue of Microorganisms (GCM) 10K type strain sequencing project: providing services to taxonomists for standard genome sequencing and annotation.</title>
        <authorList>
            <consortium name="The Broad Institute Genomics Platform"/>
            <consortium name="The Broad Institute Genome Sequencing Center for Infectious Disease"/>
            <person name="Wu L."/>
            <person name="Ma J."/>
        </authorList>
    </citation>
    <scope>NUCLEOTIDE SEQUENCE [LARGE SCALE GENOMIC DNA]</scope>
    <source>
        <strain evidence="2">CGMCC 4.7466</strain>
    </source>
</reference>
<proteinExistence type="predicted"/>
<dbReference type="EMBL" id="JBHSJJ010000001">
    <property type="protein sequence ID" value="MFC4870566.1"/>
    <property type="molecule type" value="Genomic_DNA"/>
</dbReference>
<sequence length="126" mass="14415">MKLKTILAIIILALGTQSCSSTDQDNPELNELLLACQTTDPINELQWLADLDAKYDEQSNMYRIRIVEFEKTGYIMIEDPASSSPMQTIFDCRGDVAFDTDLLDVSYNDFMKNIRTIKVLKTKNWP</sequence>
<evidence type="ECO:0000313" key="2">
    <source>
        <dbReference type="Proteomes" id="UP001595818"/>
    </source>
</evidence>
<dbReference type="PROSITE" id="PS51257">
    <property type="entry name" value="PROKAR_LIPOPROTEIN"/>
    <property type="match status" value="1"/>
</dbReference>
<evidence type="ECO:0000313" key="1">
    <source>
        <dbReference type="EMBL" id="MFC4870566.1"/>
    </source>
</evidence>
<dbReference type="RefSeq" id="WP_377061212.1">
    <property type="nucleotide sequence ID" value="NZ_JBHSJJ010000001.1"/>
</dbReference>
<organism evidence="1 2">
    <name type="scientific">Negadavirga shengliensis</name>
    <dbReference type="NCBI Taxonomy" id="1389218"/>
    <lineage>
        <taxon>Bacteria</taxon>
        <taxon>Pseudomonadati</taxon>
        <taxon>Bacteroidota</taxon>
        <taxon>Cytophagia</taxon>
        <taxon>Cytophagales</taxon>
        <taxon>Cyclobacteriaceae</taxon>
        <taxon>Negadavirga</taxon>
    </lineage>
</organism>
<comment type="caution">
    <text evidence="1">The sequence shown here is derived from an EMBL/GenBank/DDBJ whole genome shotgun (WGS) entry which is preliminary data.</text>
</comment>
<gene>
    <name evidence="1" type="ORF">ACFPFU_02630</name>
</gene>
<name>A0ABV9SW16_9BACT</name>